<name>A0ACC1ILH8_9FUNG</name>
<gene>
    <name evidence="1" type="ORF">LPJ66_004285</name>
</gene>
<proteinExistence type="predicted"/>
<sequence>MNASQPTNTKRKADAASEQAPSGKRAKRSADNAVNTAPPQNNVNRIFTENTASREIKTQPAPTTPSDMGSTANEDSPASNEQAGAASVPRSGNTCIDAKVSTLERRTIFERMEPAMRELKRHLSGPHPGVIELAVPLTVGYKQRAATVAEAIHRAMEWHGSGSNHTPAGDLAILEELINTDSVRAARLTRSTHAAIAYLASKLRQDHNVFSKWTRTHTSGDGESDSSSDSNSSDSDSSSGSSASKGAGSFISFVTCLIQGLHQHAKGEHGRPEPRRVLIPPAAAGVEPEHTQVNGPIDMVIEPAPITIAIAAADSSEATLDDSSNPVEDDDDVYVNK</sequence>
<protein>
    <submittedName>
        <fullName evidence="1">Uncharacterized protein</fullName>
    </submittedName>
</protein>
<evidence type="ECO:0000313" key="1">
    <source>
        <dbReference type="EMBL" id="KAJ1895943.1"/>
    </source>
</evidence>
<organism evidence="1 2">
    <name type="scientific">Kickxella alabastrina</name>
    <dbReference type="NCBI Taxonomy" id="61397"/>
    <lineage>
        <taxon>Eukaryota</taxon>
        <taxon>Fungi</taxon>
        <taxon>Fungi incertae sedis</taxon>
        <taxon>Zoopagomycota</taxon>
        <taxon>Kickxellomycotina</taxon>
        <taxon>Kickxellomycetes</taxon>
        <taxon>Kickxellales</taxon>
        <taxon>Kickxellaceae</taxon>
        <taxon>Kickxella</taxon>
    </lineage>
</organism>
<reference evidence="1" key="1">
    <citation type="submission" date="2022-07" db="EMBL/GenBank/DDBJ databases">
        <title>Phylogenomic reconstructions and comparative analyses of Kickxellomycotina fungi.</title>
        <authorList>
            <person name="Reynolds N.K."/>
            <person name="Stajich J.E."/>
            <person name="Barry K."/>
            <person name="Grigoriev I.V."/>
            <person name="Crous P."/>
            <person name="Smith M.E."/>
        </authorList>
    </citation>
    <scope>NUCLEOTIDE SEQUENCE</scope>
    <source>
        <strain evidence="1">Benny 63K</strain>
    </source>
</reference>
<comment type="caution">
    <text evidence="1">The sequence shown here is derived from an EMBL/GenBank/DDBJ whole genome shotgun (WGS) entry which is preliminary data.</text>
</comment>
<accession>A0ACC1ILH8</accession>
<evidence type="ECO:0000313" key="2">
    <source>
        <dbReference type="Proteomes" id="UP001150581"/>
    </source>
</evidence>
<keyword evidence="2" id="KW-1185">Reference proteome</keyword>
<dbReference type="EMBL" id="JANBPG010000505">
    <property type="protein sequence ID" value="KAJ1895943.1"/>
    <property type="molecule type" value="Genomic_DNA"/>
</dbReference>
<dbReference type="Proteomes" id="UP001150581">
    <property type="component" value="Unassembled WGS sequence"/>
</dbReference>